<reference evidence="1" key="1">
    <citation type="submission" date="2020-08" db="EMBL/GenBank/DDBJ databases">
        <title>Multicomponent nature underlies the extraordinary mechanical properties of spider dragline silk.</title>
        <authorList>
            <person name="Kono N."/>
            <person name="Nakamura H."/>
            <person name="Mori M."/>
            <person name="Yoshida Y."/>
            <person name="Ohtoshi R."/>
            <person name="Malay A.D."/>
            <person name="Moran D.A.P."/>
            <person name="Tomita M."/>
            <person name="Numata K."/>
            <person name="Arakawa K."/>
        </authorList>
    </citation>
    <scope>NUCLEOTIDE SEQUENCE</scope>
</reference>
<gene>
    <name evidence="1" type="ORF">TNIN_455131</name>
</gene>
<evidence type="ECO:0000313" key="2">
    <source>
        <dbReference type="Proteomes" id="UP000886998"/>
    </source>
</evidence>
<evidence type="ECO:0000313" key="1">
    <source>
        <dbReference type="EMBL" id="GFS38825.1"/>
    </source>
</evidence>
<keyword evidence="2" id="KW-1185">Reference proteome</keyword>
<dbReference type="OrthoDB" id="10490520at2759"/>
<dbReference type="AlphaFoldDB" id="A0A8X6JKF0"/>
<comment type="caution">
    <text evidence="1">The sequence shown here is derived from an EMBL/GenBank/DDBJ whole genome shotgun (WGS) entry which is preliminary data.</text>
</comment>
<dbReference type="EMBL" id="BMAV01025144">
    <property type="protein sequence ID" value="GFS38825.1"/>
    <property type="molecule type" value="Genomic_DNA"/>
</dbReference>
<organism evidence="1 2">
    <name type="scientific">Trichonephila inaurata madagascariensis</name>
    <dbReference type="NCBI Taxonomy" id="2747483"/>
    <lineage>
        <taxon>Eukaryota</taxon>
        <taxon>Metazoa</taxon>
        <taxon>Ecdysozoa</taxon>
        <taxon>Arthropoda</taxon>
        <taxon>Chelicerata</taxon>
        <taxon>Arachnida</taxon>
        <taxon>Araneae</taxon>
        <taxon>Araneomorphae</taxon>
        <taxon>Entelegynae</taxon>
        <taxon>Araneoidea</taxon>
        <taxon>Nephilidae</taxon>
        <taxon>Trichonephila</taxon>
        <taxon>Trichonephila inaurata</taxon>
    </lineage>
</organism>
<dbReference type="Proteomes" id="UP000886998">
    <property type="component" value="Unassembled WGS sequence"/>
</dbReference>
<name>A0A8X6JKF0_9ARAC</name>
<accession>A0A8X6JKF0</accession>
<sequence length="114" mass="12346">MSLESGFTDVRALLLRSFPDLDVTLGPSVRQPDDYRYSTAATVFSSSLAFGIRFGFCTLQLPVTAGLGASGGSYRKIVTFGFQMVPGKKREKGEMRVENWGAFSPPPSSSRMGP</sequence>
<protein>
    <submittedName>
        <fullName evidence="1">Uncharacterized protein</fullName>
    </submittedName>
</protein>
<proteinExistence type="predicted"/>